<reference evidence="2" key="1">
    <citation type="submission" date="2024-04" db="EMBL/GenBank/DDBJ databases">
        <title>Salinicola lusitanus LLJ914,a marine bacterium isolated from the Okinawa Trough.</title>
        <authorList>
            <person name="Li J."/>
        </authorList>
    </citation>
    <scope>NUCLEOTIDE SEQUENCE [LARGE SCALE GENOMIC DNA]</scope>
</reference>
<protein>
    <submittedName>
        <fullName evidence="1">Uncharacterized protein</fullName>
    </submittedName>
</protein>
<dbReference type="Proteomes" id="UP001460270">
    <property type="component" value="Unassembled WGS sequence"/>
</dbReference>
<organism evidence="1 2">
    <name type="scientific">Mugilogobius chulae</name>
    <name type="common">yellowstripe goby</name>
    <dbReference type="NCBI Taxonomy" id="88201"/>
    <lineage>
        <taxon>Eukaryota</taxon>
        <taxon>Metazoa</taxon>
        <taxon>Chordata</taxon>
        <taxon>Craniata</taxon>
        <taxon>Vertebrata</taxon>
        <taxon>Euteleostomi</taxon>
        <taxon>Actinopterygii</taxon>
        <taxon>Neopterygii</taxon>
        <taxon>Teleostei</taxon>
        <taxon>Neoteleostei</taxon>
        <taxon>Acanthomorphata</taxon>
        <taxon>Gobiaria</taxon>
        <taxon>Gobiiformes</taxon>
        <taxon>Gobioidei</taxon>
        <taxon>Gobiidae</taxon>
        <taxon>Gobionellinae</taxon>
        <taxon>Mugilogobius</taxon>
    </lineage>
</organism>
<evidence type="ECO:0000313" key="2">
    <source>
        <dbReference type="Proteomes" id="UP001460270"/>
    </source>
</evidence>
<evidence type="ECO:0000313" key="1">
    <source>
        <dbReference type="EMBL" id="KAK7916502.1"/>
    </source>
</evidence>
<comment type="caution">
    <text evidence="1">The sequence shown here is derived from an EMBL/GenBank/DDBJ whole genome shotgun (WGS) entry which is preliminary data.</text>
</comment>
<gene>
    <name evidence="1" type="ORF">WMY93_012263</name>
</gene>
<keyword evidence="2" id="KW-1185">Reference proteome</keyword>
<dbReference type="AlphaFoldDB" id="A0AAW0P8G1"/>
<dbReference type="EMBL" id="JBBPFD010000008">
    <property type="protein sequence ID" value="KAK7916502.1"/>
    <property type="molecule type" value="Genomic_DNA"/>
</dbReference>
<proteinExistence type="predicted"/>
<name>A0AAW0P8G1_9GOBI</name>
<accession>A0AAW0P8G1</accession>
<sequence length="171" mass="18957">MAHRKTESLFASIVVFKMVKAVQSARARMTGDEEEIPTAYGTRSLYAPLPPLSVRVYESSPGWEPLIQTMLRAERPQLLGDTQSSLYPSRCPTMTEQHWPNSLQDTWHRLELLVLPDAGACQATAAGAPLITPPPKTSPLPQHYPRVTPQPRQATRGYGLLNTTIVLVRVS</sequence>